<gene>
    <name evidence="1" type="ORF">F5876DRAFT_70116</name>
</gene>
<name>A0ACC1TKI1_9AGAR</name>
<evidence type="ECO:0000313" key="1">
    <source>
        <dbReference type="EMBL" id="KAJ3805064.1"/>
    </source>
</evidence>
<dbReference type="EMBL" id="MU795701">
    <property type="protein sequence ID" value="KAJ3805064.1"/>
    <property type="molecule type" value="Genomic_DNA"/>
</dbReference>
<comment type="caution">
    <text evidence="1">The sequence shown here is derived from an EMBL/GenBank/DDBJ whole genome shotgun (WGS) entry which is preliminary data.</text>
</comment>
<dbReference type="Proteomes" id="UP001163835">
    <property type="component" value="Unassembled WGS sequence"/>
</dbReference>
<reference evidence="1" key="1">
    <citation type="submission" date="2022-09" db="EMBL/GenBank/DDBJ databases">
        <title>A Global Phylogenomic Analysis of the Shiitake Genus Lentinula.</title>
        <authorList>
            <consortium name="DOE Joint Genome Institute"/>
            <person name="Sierra-Patev S."/>
            <person name="Min B."/>
            <person name="Naranjo-Ortiz M."/>
            <person name="Looney B."/>
            <person name="Konkel Z."/>
            <person name="Slot J.C."/>
            <person name="Sakamoto Y."/>
            <person name="Steenwyk J.L."/>
            <person name="Rokas A."/>
            <person name="Carro J."/>
            <person name="Camarero S."/>
            <person name="Ferreira P."/>
            <person name="Molpeceres G."/>
            <person name="Ruiz-Duenas F.J."/>
            <person name="Serrano A."/>
            <person name="Henrissat B."/>
            <person name="Drula E."/>
            <person name="Hughes K.W."/>
            <person name="Mata J.L."/>
            <person name="Ishikawa N.K."/>
            <person name="Vargas-Isla R."/>
            <person name="Ushijima S."/>
            <person name="Smith C.A."/>
            <person name="Ahrendt S."/>
            <person name="Andreopoulos W."/>
            <person name="He G."/>
            <person name="Labutti K."/>
            <person name="Lipzen A."/>
            <person name="Ng V."/>
            <person name="Riley R."/>
            <person name="Sandor L."/>
            <person name="Barry K."/>
            <person name="Martinez A.T."/>
            <person name="Xiao Y."/>
            <person name="Gibbons J.G."/>
            <person name="Terashima K."/>
            <person name="Grigoriev I.V."/>
            <person name="Hibbett D.S."/>
        </authorList>
    </citation>
    <scope>NUCLEOTIDE SEQUENCE</scope>
    <source>
        <strain evidence="1">TMI1499</strain>
    </source>
</reference>
<keyword evidence="2" id="KW-1185">Reference proteome</keyword>
<accession>A0ACC1TKI1</accession>
<protein>
    <submittedName>
        <fullName evidence="1">Uncharacterized protein</fullName>
    </submittedName>
</protein>
<sequence>MVHAITPSREAYLLAGAQGASESHTTEWVKVSKKDHEIHCMTTTAKVREGLTEETPTVADLDDCIHSLHNTVGDISKLKAFKEPLDIMKRIAKYFRKSGLATNCLLEYRRAQMTDLSNDKVLRIQKPGGTRFGSLHTSAMLLLPNLPAIQTLVAEKQIKFLKAPKIQKLFAHSFSGELKKFKRSLHCYTTIINPFIRSLWSLEAADANASDVAFFSNELYFAAFLLDPRYPSEDFLKANIIITIPPAATQSLSPPVPRESPHHHVPFTRAYDRLKAVLKKNLKDILDLPENDSEECREKLFGECTKVAIVNCLKTQIKDFWYSHWPFNSTLNGQTSLEWWRRLQRDSNASVIAFLAVEIFSILVNSMSDERTNSYVTWLNLPLRGNQLVGTVIDMIQVGQWYRKGSHFTSLQITIKKQPVVGFRFIEPERLEKIKEVEIKAAEDAEELEEEEELEDENNAMDDDEEIDIDTPLPTRQLEFKVDRDIDLSCPALRDLISVKPVLNTNLRAPIITPRAIEEPDWSW</sequence>
<organism evidence="1 2">
    <name type="scientific">Lentinula aff. lateritia</name>
    <dbReference type="NCBI Taxonomy" id="2804960"/>
    <lineage>
        <taxon>Eukaryota</taxon>
        <taxon>Fungi</taxon>
        <taxon>Dikarya</taxon>
        <taxon>Basidiomycota</taxon>
        <taxon>Agaricomycotina</taxon>
        <taxon>Agaricomycetes</taxon>
        <taxon>Agaricomycetidae</taxon>
        <taxon>Agaricales</taxon>
        <taxon>Marasmiineae</taxon>
        <taxon>Omphalotaceae</taxon>
        <taxon>Lentinula</taxon>
    </lineage>
</organism>
<evidence type="ECO:0000313" key="2">
    <source>
        <dbReference type="Proteomes" id="UP001163835"/>
    </source>
</evidence>
<proteinExistence type="predicted"/>